<dbReference type="PANTHER" id="PTHR34298:SF2">
    <property type="entry name" value="SEGREGATION AND CONDENSATION PROTEIN B"/>
    <property type="match status" value="1"/>
</dbReference>
<protein>
    <submittedName>
        <fullName evidence="5">Condensin subunit ScpB</fullName>
    </submittedName>
</protein>
<keyword evidence="3" id="KW-0159">Chromosome partition</keyword>
<dbReference type="SUPFAM" id="SSF46785">
    <property type="entry name" value="Winged helix' DNA-binding domain"/>
    <property type="match status" value="2"/>
</dbReference>
<reference evidence="6" key="1">
    <citation type="submission" date="2016-10" db="EMBL/GenBank/DDBJ databases">
        <authorList>
            <person name="Varghese N."/>
            <person name="Submissions S."/>
        </authorList>
    </citation>
    <scope>NUCLEOTIDE SEQUENCE [LARGE SCALE GENOMIC DNA]</scope>
    <source>
        <strain evidence="6">DSM 8987</strain>
    </source>
</reference>
<evidence type="ECO:0000256" key="3">
    <source>
        <dbReference type="ARBA" id="ARBA00022829"/>
    </source>
</evidence>
<evidence type="ECO:0000256" key="4">
    <source>
        <dbReference type="ARBA" id="ARBA00023306"/>
    </source>
</evidence>
<dbReference type="EMBL" id="FNAQ01000011">
    <property type="protein sequence ID" value="SDE44089.1"/>
    <property type="molecule type" value="Genomic_DNA"/>
</dbReference>
<accession>A0A1G7CXT2</accession>
<evidence type="ECO:0000313" key="5">
    <source>
        <dbReference type="EMBL" id="SDE44089.1"/>
    </source>
</evidence>
<keyword evidence="2" id="KW-0132">Cell division</keyword>
<proteinExistence type="predicted"/>
<dbReference type="AlphaFoldDB" id="A0A1G7CXT2"/>
<keyword evidence="1" id="KW-0963">Cytoplasm</keyword>
<dbReference type="OrthoDB" id="9806226at2"/>
<organism evidence="5 6">
    <name type="scientific">Desulfuromonas thiophila</name>
    <dbReference type="NCBI Taxonomy" id="57664"/>
    <lineage>
        <taxon>Bacteria</taxon>
        <taxon>Pseudomonadati</taxon>
        <taxon>Thermodesulfobacteriota</taxon>
        <taxon>Desulfuromonadia</taxon>
        <taxon>Desulfuromonadales</taxon>
        <taxon>Desulfuromonadaceae</taxon>
        <taxon>Desulfuromonas</taxon>
    </lineage>
</organism>
<keyword evidence="6" id="KW-1185">Reference proteome</keyword>
<gene>
    <name evidence="5" type="ORF">SAMN05661003_11131</name>
</gene>
<dbReference type="PANTHER" id="PTHR34298">
    <property type="entry name" value="SEGREGATION AND CONDENSATION PROTEIN B"/>
    <property type="match status" value="1"/>
</dbReference>
<name>A0A1G7CXT2_9BACT</name>
<dbReference type="GO" id="GO:0051301">
    <property type="term" value="P:cell division"/>
    <property type="evidence" value="ECO:0007669"/>
    <property type="project" value="UniProtKB-KW"/>
</dbReference>
<dbReference type="GO" id="GO:0051304">
    <property type="term" value="P:chromosome separation"/>
    <property type="evidence" value="ECO:0007669"/>
    <property type="project" value="InterPro"/>
</dbReference>
<dbReference type="InterPro" id="IPR036388">
    <property type="entry name" value="WH-like_DNA-bd_sf"/>
</dbReference>
<dbReference type="PIRSF" id="PIRSF019345">
    <property type="entry name" value="ScpB"/>
    <property type="match status" value="1"/>
</dbReference>
<dbReference type="InterPro" id="IPR005234">
    <property type="entry name" value="ScpB_csome_segregation"/>
</dbReference>
<dbReference type="InterPro" id="IPR036390">
    <property type="entry name" value="WH_DNA-bd_sf"/>
</dbReference>
<dbReference type="RefSeq" id="WP_092079057.1">
    <property type="nucleotide sequence ID" value="NZ_CALFZY010000010.1"/>
</dbReference>
<evidence type="ECO:0000256" key="1">
    <source>
        <dbReference type="ARBA" id="ARBA00022490"/>
    </source>
</evidence>
<sequence>MDLADIKARLEAVLFSSDAPLRFERLEQLLQIEGAPLRRALQQLQQDCHQPGRGLLLQEVAGGFQLRTRPEYAPYVVRLSRSRALRLSPAALETLAIIAYRQPITRAEIESLRGVDSGGIVRTLLEKQLVRLAGKKDVPGRPLLYATSARFLELFGLKDLSDLPRLQELAGDEDPGVHPQLDL</sequence>
<dbReference type="Proteomes" id="UP000243205">
    <property type="component" value="Unassembled WGS sequence"/>
</dbReference>
<keyword evidence="4" id="KW-0131">Cell cycle</keyword>
<evidence type="ECO:0000313" key="6">
    <source>
        <dbReference type="Proteomes" id="UP000243205"/>
    </source>
</evidence>
<evidence type="ECO:0000256" key="2">
    <source>
        <dbReference type="ARBA" id="ARBA00022618"/>
    </source>
</evidence>
<dbReference type="STRING" id="57664.SAMN05661003_11131"/>
<dbReference type="Pfam" id="PF04079">
    <property type="entry name" value="SMC_ScpB"/>
    <property type="match status" value="1"/>
</dbReference>
<dbReference type="NCBIfam" id="TIGR00281">
    <property type="entry name" value="SMC-Scp complex subunit ScpB"/>
    <property type="match status" value="1"/>
</dbReference>
<dbReference type="Gene3D" id="1.10.10.10">
    <property type="entry name" value="Winged helix-like DNA-binding domain superfamily/Winged helix DNA-binding domain"/>
    <property type="match status" value="2"/>
</dbReference>